<dbReference type="KEGG" id="slz:B5P37_10790"/>
<gene>
    <name evidence="2" type="ORF">B5P37_10790</name>
</gene>
<name>A0AAC9WMW7_9STAP</name>
<dbReference type="Gene3D" id="3.40.50.300">
    <property type="entry name" value="P-loop containing nucleotide triphosphate hydrolases"/>
    <property type="match status" value="1"/>
</dbReference>
<dbReference type="PANTHER" id="PTHR42855:SF2">
    <property type="entry name" value="DRUG RESISTANCE ABC TRANSPORTER,ATP-BINDING PROTEIN"/>
    <property type="match status" value="1"/>
</dbReference>
<dbReference type="Pfam" id="PF00005">
    <property type="entry name" value="ABC_tran"/>
    <property type="match status" value="1"/>
</dbReference>
<dbReference type="Proteomes" id="UP000242864">
    <property type="component" value="Chromosome"/>
</dbReference>
<dbReference type="InterPro" id="IPR027417">
    <property type="entry name" value="P-loop_NTPase"/>
</dbReference>
<dbReference type="PANTHER" id="PTHR42855">
    <property type="entry name" value="ABC TRANSPORTER ATP-BINDING SUBUNIT"/>
    <property type="match status" value="1"/>
</dbReference>
<evidence type="ECO:0000313" key="2">
    <source>
        <dbReference type="EMBL" id="ARJ51767.1"/>
    </source>
</evidence>
<evidence type="ECO:0000313" key="3">
    <source>
        <dbReference type="Proteomes" id="UP000242864"/>
    </source>
</evidence>
<evidence type="ECO:0000259" key="1">
    <source>
        <dbReference type="Pfam" id="PF00005"/>
    </source>
</evidence>
<dbReference type="InterPro" id="IPR051309">
    <property type="entry name" value="ABCF_ATPase"/>
</dbReference>
<dbReference type="RefSeq" id="WP_085238215.1">
    <property type="nucleotide sequence ID" value="NZ_CP020773.1"/>
</dbReference>
<dbReference type="GO" id="GO:0005524">
    <property type="term" value="F:ATP binding"/>
    <property type="evidence" value="ECO:0007669"/>
    <property type="project" value="InterPro"/>
</dbReference>
<dbReference type="SUPFAM" id="SSF52540">
    <property type="entry name" value="P-loop containing nucleoside triphosphate hydrolases"/>
    <property type="match status" value="1"/>
</dbReference>
<protein>
    <recommendedName>
        <fullName evidence="1">ABC transporter domain-containing protein</fullName>
    </recommendedName>
</protein>
<dbReference type="AlphaFoldDB" id="A0AAC9WMW7"/>
<organism evidence="2 3">
    <name type="scientific">Staphylococcus lutrae</name>
    <dbReference type="NCBI Taxonomy" id="155085"/>
    <lineage>
        <taxon>Bacteria</taxon>
        <taxon>Bacillati</taxon>
        <taxon>Bacillota</taxon>
        <taxon>Bacilli</taxon>
        <taxon>Bacillales</taxon>
        <taxon>Staphylococcaceae</taxon>
        <taxon>Staphylococcus</taxon>
    </lineage>
</organism>
<feature type="domain" description="ABC transporter" evidence="1">
    <location>
        <begin position="8"/>
        <end position="135"/>
    </location>
</feature>
<sequence length="179" mass="20808">MNGKPLFKPITVDLLPSDILFITGKNGVGKSTLINFILNPVQYDTVGDYTINLPDDMSFIAQQSFYSKDNDQLFKSLTKSEKEKFLYLLYKLGMDKKHFHNNKDREWSDGEKKKVLIAQSLMQQNSLFIWDEITNYLDYYVVDQLIETLANARPTMICIDYNEYFKNALATQTIHLEPI</sequence>
<dbReference type="EMBL" id="CP020773">
    <property type="protein sequence ID" value="ARJ51767.1"/>
    <property type="molecule type" value="Genomic_DNA"/>
</dbReference>
<accession>A0AAC9WMW7</accession>
<dbReference type="InterPro" id="IPR003439">
    <property type="entry name" value="ABC_transporter-like_ATP-bd"/>
</dbReference>
<reference evidence="2 3" key="1">
    <citation type="submission" date="2017-04" db="EMBL/GenBank/DDBJ databases">
        <authorList>
            <person name="Veseli I.A."/>
            <person name="Tang C."/>
            <person name="Pombert J.-F."/>
        </authorList>
    </citation>
    <scope>NUCLEOTIDE SEQUENCE [LARGE SCALE GENOMIC DNA]</scope>
    <source>
        <strain evidence="2 3">ATCC 700373</strain>
    </source>
</reference>
<keyword evidence="3" id="KW-1185">Reference proteome</keyword>
<proteinExistence type="predicted"/>
<dbReference type="GO" id="GO:0016887">
    <property type="term" value="F:ATP hydrolysis activity"/>
    <property type="evidence" value="ECO:0007669"/>
    <property type="project" value="InterPro"/>
</dbReference>